<dbReference type="AlphaFoldDB" id="A0AAU9DG14"/>
<keyword evidence="6" id="KW-1185">Reference proteome</keyword>
<evidence type="ECO:0000256" key="1">
    <source>
        <dbReference type="ARBA" id="ARBA00022723"/>
    </source>
</evidence>
<dbReference type="Pfam" id="PF01656">
    <property type="entry name" value="CbiA"/>
    <property type="match status" value="1"/>
</dbReference>
<feature type="domain" description="4Fe-4S ferredoxin-type" evidence="4">
    <location>
        <begin position="86"/>
        <end position="115"/>
    </location>
</feature>
<dbReference type="PANTHER" id="PTHR43063:SF1">
    <property type="entry name" value="4FE-4S CLUSTER CONTAINING PARA FAMILY ATPASE PROTEIN"/>
    <property type="match status" value="1"/>
</dbReference>
<dbReference type="InterPro" id="IPR002586">
    <property type="entry name" value="CobQ/CobB/MinD/ParA_Nub-bd_dom"/>
</dbReference>
<dbReference type="PROSITE" id="PS51379">
    <property type="entry name" value="4FE4S_FER_2"/>
    <property type="match status" value="2"/>
</dbReference>
<dbReference type="SUPFAM" id="SSF52540">
    <property type="entry name" value="P-loop containing nucleoside triphosphate hydrolases"/>
    <property type="match status" value="1"/>
</dbReference>
<accession>A0AAU9DG14</accession>
<gene>
    <name evidence="5" type="ORF">HLVA_09310</name>
</gene>
<evidence type="ECO:0000259" key="4">
    <source>
        <dbReference type="PROSITE" id="PS51379"/>
    </source>
</evidence>
<dbReference type="Pfam" id="PF00037">
    <property type="entry name" value="Fer4"/>
    <property type="match status" value="2"/>
</dbReference>
<dbReference type="PROSITE" id="PS00198">
    <property type="entry name" value="4FE4S_FER_1"/>
    <property type="match status" value="1"/>
</dbReference>
<evidence type="ECO:0000256" key="3">
    <source>
        <dbReference type="ARBA" id="ARBA00023014"/>
    </source>
</evidence>
<dbReference type="GO" id="GO:0046872">
    <property type="term" value="F:metal ion binding"/>
    <property type="evidence" value="ECO:0007669"/>
    <property type="project" value="UniProtKB-KW"/>
</dbReference>
<keyword evidence="3" id="KW-0411">Iron-sulfur</keyword>
<dbReference type="InterPro" id="IPR017900">
    <property type="entry name" value="4Fe4S_Fe_S_CS"/>
</dbReference>
<dbReference type="InterPro" id="IPR027417">
    <property type="entry name" value="P-loop_NTPase"/>
</dbReference>
<dbReference type="Gene3D" id="3.30.70.20">
    <property type="match status" value="1"/>
</dbReference>
<sequence>MRIAVLSGKGGTGKTTISTNLSINIENSMLIDTDVEEPNSHIFLKPNITETKSVKVEYPVVDNEKCTLCGKCGDFCNFNAIIPAKNTVLVFQESCHSCGGCKMVCPTGAITYSKREIGKIYEGDTKFGIKMKYGELNLGEMSGVKIIEELKEITKNEDIVIIDSPPGTSCSTVAAVEDVDYAIVVTEPTPFGVSDMKMVVEMLREMKIPFSVFINKAGLGDNEVYEYCEDEKIKIIGEVLFDKKIAEYYSEGIPFSTKIPKYKKLFNDIFEEIYMEFRK</sequence>
<dbReference type="CDD" id="cd03110">
    <property type="entry name" value="SIMIBI_bact_arch"/>
    <property type="match status" value="1"/>
</dbReference>
<dbReference type="KEGG" id="haby:HLVA_09310"/>
<proteinExistence type="predicted"/>
<protein>
    <submittedName>
        <fullName evidence="5">(4Fe-4S)-binding protein</fullName>
    </submittedName>
</protein>
<evidence type="ECO:0000256" key="2">
    <source>
        <dbReference type="ARBA" id="ARBA00023004"/>
    </source>
</evidence>
<dbReference type="EMBL" id="AP027059">
    <property type="protein sequence ID" value="BDU50362.1"/>
    <property type="molecule type" value="Genomic_DNA"/>
</dbReference>
<feature type="domain" description="4Fe-4S ferredoxin-type" evidence="4">
    <location>
        <begin position="57"/>
        <end position="85"/>
    </location>
</feature>
<evidence type="ECO:0000313" key="5">
    <source>
        <dbReference type="EMBL" id="BDU50362.1"/>
    </source>
</evidence>
<reference evidence="5 6" key="1">
    <citation type="submission" date="2022-11" db="EMBL/GenBank/DDBJ databases">
        <title>Haliovirga abyssi gen. nov., sp. nov., a mesophilic fermentative bacterium isolated from the Iheya North hydrothermal field and the proposal of Haliovirgaceae fam. nov.</title>
        <authorList>
            <person name="Miyazaki U."/>
            <person name="Tame A."/>
            <person name="Miyazaki J."/>
            <person name="Takai K."/>
            <person name="Sawayama S."/>
            <person name="Kitajima M."/>
            <person name="Okamoto A."/>
            <person name="Nakagawa S."/>
        </authorList>
    </citation>
    <scope>NUCLEOTIDE SEQUENCE [LARGE SCALE GENOMIC DNA]</scope>
    <source>
        <strain evidence="5 6">IC12</strain>
    </source>
</reference>
<keyword evidence="2" id="KW-0408">Iron</keyword>
<dbReference type="PANTHER" id="PTHR43063">
    <property type="entry name" value="4FE-4S CLUSTER CONTAINING PARA FAMILY ATPASE PROTEIN"/>
    <property type="match status" value="1"/>
</dbReference>
<dbReference type="Gene3D" id="3.40.50.300">
    <property type="entry name" value="P-loop containing nucleotide triphosphate hydrolases"/>
    <property type="match status" value="1"/>
</dbReference>
<organism evidence="5 6">
    <name type="scientific">Haliovirga abyssi</name>
    <dbReference type="NCBI Taxonomy" id="2996794"/>
    <lineage>
        <taxon>Bacteria</taxon>
        <taxon>Fusobacteriati</taxon>
        <taxon>Fusobacteriota</taxon>
        <taxon>Fusobacteriia</taxon>
        <taxon>Fusobacteriales</taxon>
        <taxon>Haliovirgaceae</taxon>
        <taxon>Haliovirga</taxon>
    </lineage>
</organism>
<dbReference type="InterPro" id="IPR017896">
    <property type="entry name" value="4Fe4S_Fe-S-bd"/>
</dbReference>
<dbReference type="RefSeq" id="WP_307905294.1">
    <property type="nucleotide sequence ID" value="NZ_AP027059.1"/>
</dbReference>
<keyword evidence="1" id="KW-0479">Metal-binding</keyword>
<name>A0AAU9DG14_9FUSO</name>
<dbReference type="GO" id="GO:0051536">
    <property type="term" value="F:iron-sulfur cluster binding"/>
    <property type="evidence" value="ECO:0007669"/>
    <property type="project" value="UniProtKB-KW"/>
</dbReference>
<dbReference type="Proteomes" id="UP001321582">
    <property type="component" value="Chromosome"/>
</dbReference>
<evidence type="ECO:0000313" key="6">
    <source>
        <dbReference type="Proteomes" id="UP001321582"/>
    </source>
</evidence>